<evidence type="ECO:0000256" key="1">
    <source>
        <dbReference type="ARBA" id="ARBA00004651"/>
    </source>
</evidence>
<dbReference type="InterPro" id="IPR011527">
    <property type="entry name" value="ABC1_TM_dom"/>
</dbReference>
<keyword evidence="4" id="KW-0067">ATP-binding</keyword>
<dbReference type="PANTHER" id="PTHR24221">
    <property type="entry name" value="ATP-BINDING CASSETTE SUB-FAMILY B"/>
    <property type="match status" value="1"/>
</dbReference>
<dbReference type="InterPro" id="IPR003439">
    <property type="entry name" value="ABC_transporter-like_ATP-bd"/>
</dbReference>
<dbReference type="GO" id="GO:0005886">
    <property type="term" value="C:plasma membrane"/>
    <property type="evidence" value="ECO:0007669"/>
    <property type="project" value="UniProtKB-SubCell"/>
</dbReference>
<gene>
    <name evidence="10" type="primary">cydD</name>
    <name evidence="10" type="ORF">FLP10_01110</name>
</gene>
<feature type="transmembrane region" description="Helical" evidence="7">
    <location>
        <begin position="191"/>
        <end position="214"/>
    </location>
</feature>
<dbReference type="Pfam" id="PF00664">
    <property type="entry name" value="ABC_membrane"/>
    <property type="match status" value="1"/>
</dbReference>
<dbReference type="GO" id="GO:0016887">
    <property type="term" value="F:ATP hydrolysis activity"/>
    <property type="evidence" value="ECO:0007669"/>
    <property type="project" value="InterPro"/>
</dbReference>
<feature type="transmembrane region" description="Helical" evidence="7">
    <location>
        <begin position="235"/>
        <end position="259"/>
    </location>
</feature>
<dbReference type="SMART" id="SM00382">
    <property type="entry name" value="AAA"/>
    <property type="match status" value="1"/>
</dbReference>
<protein>
    <submittedName>
        <fullName evidence="10">Thiol reductant ABC exporter subunit CydD</fullName>
    </submittedName>
</protein>
<name>A0A5C1YCS8_9MICO</name>
<sequence>MKPLDPRLVRRTRGTRWFLVGGAGLAVVQAAATVAFAWALASTVAVLVAGDASGEASGWLLMLAGAACVRALAAWGWEATSSSAALRVKGELRSELLAAVGRRPGGIRNASTARLTTLLGPGLDALDDYFGAYLPQLVLTAVATPVFLVAAWLADPLSGLILTIVLPLIPVFMALIGMATQQVQRRQWEGLASLSRAFLEVLGGLSTLVLYGRAARQAQRIRAVTDDYRRRTMRVLGVTFLSGFTLELAASLSVALVAVTVGLRLVSGEVTLLPGLFVLVLAPEVFLPLRNVGAAFHSSAAGVEASQDAFEVLETAADPAAPEAAGGRRAGWGAARDRLDRAAAGTTDATPSSRRILPVDLGLTVADLVVRRGDRTVVDGLTLNVRPGEFVAVTGPSGVGKSSLIAALLGAVVFEGRIGLDGATRPDDVRARLAWAGQSPTLLAGTIADNVRLGDEAADEWVLERSLRLAGVELDASVELGPGGSGVSGGQAQRIATARAVHRLLVRDTALLVLDEPTSALDVEREAHLAASLRELTAKGHAVLVATHRPALAAAADRVVELEAAHV</sequence>
<evidence type="ECO:0000256" key="5">
    <source>
        <dbReference type="ARBA" id="ARBA00022989"/>
    </source>
</evidence>
<keyword evidence="5 7" id="KW-1133">Transmembrane helix</keyword>
<evidence type="ECO:0000256" key="7">
    <source>
        <dbReference type="SAM" id="Phobius"/>
    </source>
</evidence>
<dbReference type="PROSITE" id="PS50929">
    <property type="entry name" value="ABC_TM1F"/>
    <property type="match status" value="1"/>
</dbReference>
<dbReference type="Gene3D" id="1.20.1560.10">
    <property type="entry name" value="ABC transporter type 1, transmembrane domain"/>
    <property type="match status" value="1"/>
</dbReference>
<dbReference type="SUPFAM" id="SSF90123">
    <property type="entry name" value="ABC transporter transmembrane region"/>
    <property type="match status" value="1"/>
</dbReference>
<keyword evidence="3" id="KW-0547">Nucleotide-binding</keyword>
<dbReference type="InterPro" id="IPR027417">
    <property type="entry name" value="P-loop_NTPase"/>
</dbReference>
<dbReference type="SUPFAM" id="SSF52540">
    <property type="entry name" value="P-loop containing nucleoside triphosphate hydrolases"/>
    <property type="match status" value="1"/>
</dbReference>
<dbReference type="OrthoDB" id="9806127at2"/>
<dbReference type="Gene3D" id="3.40.50.300">
    <property type="entry name" value="P-loop containing nucleotide triphosphate hydrolases"/>
    <property type="match status" value="1"/>
</dbReference>
<keyword evidence="11" id="KW-1185">Reference proteome</keyword>
<dbReference type="EMBL" id="CP043505">
    <property type="protein sequence ID" value="QEO13165.1"/>
    <property type="molecule type" value="Genomic_DNA"/>
</dbReference>
<dbReference type="KEGG" id="ail:FLP10_01110"/>
<dbReference type="GO" id="GO:0005524">
    <property type="term" value="F:ATP binding"/>
    <property type="evidence" value="ECO:0007669"/>
    <property type="project" value="UniProtKB-KW"/>
</dbReference>
<proteinExistence type="predicted"/>
<feature type="transmembrane region" description="Helical" evidence="7">
    <location>
        <begin position="20"/>
        <end position="47"/>
    </location>
</feature>
<feature type="domain" description="ABC transporter" evidence="8">
    <location>
        <begin position="363"/>
        <end position="567"/>
    </location>
</feature>
<feature type="transmembrane region" description="Helical" evidence="7">
    <location>
        <begin position="133"/>
        <end position="153"/>
    </location>
</feature>
<dbReference type="InterPro" id="IPR039421">
    <property type="entry name" value="Type_1_exporter"/>
</dbReference>
<evidence type="ECO:0000256" key="2">
    <source>
        <dbReference type="ARBA" id="ARBA00022692"/>
    </source>
</evidence>
<dbReference type="InterPro" id="IPR014216">
    <property type="entry name" value="ABC_transptr_CydD"/>
</dbReference>
<dbReference type="NCBIfam" id="TIGR02857">
    <property type="entry name" value="CydD"/>
    <property type="match status" value="1"/>
</dbReference>
<feature type="transmembrane region" description="Helical" evidence="7">
    <location>
        <begin position="160"/>
        <end position="179"/>
    </location>
</feature>
<dbReference type="AlphaFoldDB" id="A0A5C1YCS8"/>
<dbReference type="Proteomes" id="UP000324678">
    <property type="component" value="Chromosome"/>
</dbReference>
<reference evidence="10 11" key="1">
    <citation type="submission" date="2019-09" db="EMBL/GenBank/DDBJ databases">
        <title>Genome sequencing of strain KACC 19306.</title>
        <authorList>
            <person name="Heo J."/>
            <person name="Kim S.-J."/>
            <person name="Kim J.-S."/>
            <person name="Hong S.-B."/>
            <person name="Kwon S.-W."/>
        </authorList>
    </citation>
    <scope>NUCLEOTIDE SEQUENCE [LARGE SCALE GENOMIC DNA]</scope>
    <source>
        <strain evidence="10 11">KACC 19306</strain>
    </source>
</reference>
<dbReference type="InterPro" id="IPR036640">
    <property type="entry name" value="ABC1_TM_sf"/>
</dbReference>
<dbReference type="GO" id="GO:0042883">
    <property type="term" value="P:cysteine transport"/>
    <property type="evidence" value="ECO:0007669"/>
    <property type="project" value="InterPro"/>
</dbReference>
<dbReference type="CDD" id="cd18584">
    <property type="entry name" value="ABC_6TM_AarD_CydD"/>
    <property type="match status" value="1"/>
</dbReference>
<organism evidence="10 11">
    <name type="scientific">Agromyces intestinalis</name>
    <dbReference type="NCBI Taxonomy" id="2592652"/>
    <lineage>
        <taxon>Bacteria</taxon>
        <taxon>Bacillati</taxon>
        <taxon>Actinomycetota</taxon>
        <taxon>Actinomycetes</taxon>
        <taxon>Micrococcales</taxon>
        <taxon>Microbacteriaceae</taxon>
        <taxon>Agromyces</taxon>
    </lineage>
</organism>
<evidence type="ECO:0000256" key="6">
    <source>
        <dbReference type="ARBA" id="ARBA00023136"/>
    </source>
</evidence>
<comment type="subcellular location">
    <subcellularLocation>
        <location evidence="1">Cell membrane</location>
        <topology evidence="1">Multi-pass membrane protein</topology>
    </subcellularLocation>
</comment>
<dbReference type="PANTHER" id="PTHR24221:SF590">
    <property type="entry name" value="COMPONENT LINKED WITH THE ASSEMBLY OF CYTOCHROME' TRANSPORT TRANSMEMBRANE ATP-BINDING PROTEIN ABC TRANSPORTER CYDD-RELATED"/>
    <property type="match status" value="1"/>
</dbReference>
<feature type="domain" description="ABC transmembrane type-1" evidence="9">
    <location>
        <begin position="20"/>
        <end position="301"/>
    </location>
</feature>
<dbReference type="PROSITE" id="PS50893">
    <property type="entry name" value="ABC_TRANSPORTER_2"/>
    <property type="match status" value="1"/>
</dbReference>
<dbReference type="Pfam" id="PF00005">
    <property type="entry name" value="ABC_tran"/>
    <property type="match status" value="1"/>
</dbReference>
<dbReference type="RefSeq" id="WP_149159189.1">
    <property type="nucleotide sequence ID" value="NZ_CP043505.1"/>
</dbReference>
<accession>A0A5C1YCS8</accession>
<evidence type="ECO:0000256" key="3">
    <source>
        <dbReference type="ARBA" id="ARBA00022741"/>
    </source>
</evidence>
<keyword evidence="2 7" id="KW-0812">Transmembrane</keyword>
<evidence type="ECO:0000256" key="4">
    <source>
        <dbReference type="ARBA" id="ARBA00022840"/>
    </source>
</evidence>
<dbReference type="GO" id="GO:0140359">
    <property type="term" value="F:ABC-type transporter activity"/>
    <property type="evidence" value="ECO:0007669"/>
    <property type="project" value="InterPro"/>
</dbReference>
<evidence type="ECO:0000259" key="8">
    <source>
        <dbReference type="PROSITE" id="PS50893"/>
    </source>
</evidence>
<keyword evidence="6 7" id="KW-0472">Membrane</keyword>
<evidence type="ECO:0000313" key="10">
    <source>
        <dbReference type="EMBL" id="QEO13165.1"/>
    </source>
</evidence>
<evidence type="ECO:0000313" key="11">
    <source>
        <dbReference type="Proteomes" id="UP000324678"/>
    </source>
</evidence>
<evidence type="ECO:0000259" key="9">
    <source>
        <dbReference type="PROSITE" id="PS50929"/>
    </source>
</evidence>
<dbReference type="InterPro" id="IPR003593">
    <property type="entry name" value="AAA+_ATPase"/>
</dbReference>
<dbReference type="CDD" id="cd03228">
    <property type="entry name" value="ABCC_MRP_Like"/>
    <property type="match status" value="1"/>
</dbReference>